<dbReference type="CDD" id="cd00146">
    <property type="entry name" value="PKD"/>
    <property type="match status" value="1"/>
</dbReference>
<name>A0A166V9P4_9GAMM</name>
<reference evidence="3 4" key="1">
    <citation type="submission" date="2013-07" db="EMBL/GenBank/DDBJ databases">
        <title>Comparative Genomic and Metabolomic Analysis of Twelve Strains of Pseudoalteromonas luteoviolacea.</title>
        <authorList>
            <person name="Vynne N.G."/>
            <person name="Mansson M."/>
            <person name="Gram L."/>
        </authorList>
    </citation>
    <scope>NUCLEOTIDE SEQUENCE [LARGE SCALE GENOMIC DNA]</scope>
    <source>
        <strain evidence="3 4">DSM 6061</strain>
    </source>
</reference>
<feature type="signal peptide" evidence="1">
    <location>
        <begin position="1"/>
        <end position="20"/>
    </location>
</feature>
<evidence type="ECO:0000256" key="1">
    <source>
        <dbReference type="SAM" id="SignalP"/>
    </source>
</evidence>
<dbReference type="InterPro" id="IPR013783">
    <property type="entry name" value="Ig-like_fold"/>
</dbReference>
<evidence type="ECO:0000313" key="3">
    <source>
        <dbReference type="EMBL" id="KZN32399.1"/>
    </source>
</evidence>
<dbReference type="SMART" id="SM00089">
    <property type="entry name" value="PKD"/>
    <property type="match status" value="2"/>
</dbReference>
<dbReference type="PROSITE" id="PS50093">
    <property type="entry name" value="PKD"/>
    <property type="match status" value="1"/>
</dbReference>
<evidence type="ECO:0000313" key="4">
    <source>
        <dbReference type="Proteomes" id="UP000076643"/>
    </source>
</evidence>
<dbReference type="AlphaFoldDB" id="A0A166V9P4"/>
<dbReference type="PATRIC" id="fig|1365250.3.peg.4245"/>
<feature type="domain" description="PKD" evidence="2">
    <location>
        <begin position="29"/>
        <end position="61"/>
    </location>
</feature>
<dbReference type="RefSeq" id="WP_063356416.1">
    <property type="nucleotide sequence ID" value="NZ_AQHB01000023.1"/>
</dbReference>
<dbReference type="Proteomes" id="UP000076643">
    <property type="component" value="Unassembled WGS sequence"/>
</dbReference>
<protein>
    <recommendedName>
        <fullName evidence="2">PKD domain-containing protein</fullName>
    </recommendedName>
</protein>
<dbReference type="Pfam" id="PF18911">
    <property type="entry name" value="PKD_4"/>
    <property type="match status" value="1"/>
</dbReference>
<keyword evidence="4" id="KW-1185">Reference proteome</keyword>
<feature type="chain" id="PRO_5007881047" description="PKD domain-containing protein" evidence="1">
    <location>
        <begin position="21"/>
        <end position="202"/>
    </location>
</feature>
<keyword evidence="1" id="KW-0732">Signal</keyword>
<sequence length="202" mass="22900">MILKWNFCTKVILLSTLTLAANVHAQQLTYQWEFGDGNVSTEENPNHEYTTPNFYTVTLKAFANQDLSYSKQYEVDAVTPAIKSLTLNLPDRVEQGKNALISVNLESDYDLNLSYKWKMPNGEVISGKSSDVIFQNSGQNRVELSAYFNERLVSEQTININVLAKEEPTSPPSQGESDSGGGSMFWLPIWMLMLVKLRRKRH</sequence>
<dbReference type="InterPro" id="IPR035986">
    <property type="entry name" value="PKD_dom_sf"/>
</dbReference>
<organism evidence="3 4">
    <name type="scientific">Pseudoalteromonas luteoviolacea DSM 6061</name>
    <dbReference type="NCBI Taxonomy" id="1365250"/>
    <lineage>
        <taxon>Bacteria</taxon>
        <taxon>Pseudomonadati</taxon>
        <taxon>Pseudomonadota</taxon>
        <taxon>Gammaproteobacteria</taxon>
        <taxon>Alteromonadales</taxon>
        <taxon>Pseudoalteromonadaceae</taxon>
        <taxon>Pseudoalteromonas</taxon>
    </lineage>
</organism>
<gene>
    <name evidence="3" type="ORF">N475_22215</name>
</gene>
<dbReference type="SUPFAM" id="SSF49299">
    <property type="entry name" value="PKD domain"/>
    <property type="match status" value="1"/>
</dbReference>
<proteinExistence type="predicted"/>
<dbReference type="GeneID" id="57362255"/>
<dbReference type="InterPro" id="IPR022409">
    <property type="entry name" value="PKD/Chitinase_dom"/>
</dbReference>
<dbReference type="Gene3D" id="2.60.40.10">
    <property type="entry name" value="Immunoglobulins"/>
    <property type="match status" value="1"/>
</dbReference>
<dbReference type="InterPro" id="IPR000601">
    <property type="entry name" value="PKD_dom"/>
</dbReference>
<evidence type="ECO:0000259" key="2">
    <source>
        <dbReference type="PROSITE" id="PS50093"/>
    </source>
</evidence>
<accession>A0A166V9P4</accession>
<comment type="caution">
    <text evidence="3">The sequence shown here is derived from an EMBL/GenBank/DDBJ whole genome shotgun (WGS) entry which is preliminary data.</text>
</comment>
<dbReference type="EMBL" id="AUYB01000132">
    <property type="protein sequence ID" value="KZN32399.1"/>
    <property type="molecule type" value="Genomic_DNA"/>
</dbReference>